<proteinExistence type="predicted"/>
<dbReference type="GeneID" id="56904839"/>
<dbReference type="InterPro" id="IPR036390">
    <property type="entry name" value="WH_DNA-bd_sf"/>
</dbReference>
<dbReference type="SMART" id="SM00344">
    <property type="entry name" value="HTH_ASNC"/>
    <property type="match status" value="1"/>
</dbReference>
<name>A0A067Z2N7_GLUOY</name>
<dbReference type="Gene3D" id="1.10.10.10">
    <property type="entry name" value="Winged helix-like DNA-binding domain superfamily/Winged helix DNA-binding domain"/>
    <property type="match status" value="1"/>
</dbReference>
<dbReference type="InterPro" id="IPR000485">
    <property type="entry name" value="AsnC-type_HTH_dom"/>
</dbReference>
<dbReference type="RefSeq" id="WP_011252091.1">
    <property type="nucleotide sequence ID" value="NZ_CP004373.1"/>
</dbReference>
<dbReference type="EMBL" id="CP004373">
    <property type="protein sequence ID" value="AHK70524.1"/>
    <property type="molecule type" value="Genomic_DNA"/>
</dbReference>
<dbReference type="KEGG" id="goy:GLS_c06100"/>
<sequence>MARKLDQTDRAILRILQKQGTPSQRELAEKVGLSQNACWRRLNALREDGVIAHDTVRLNASALGLTLTVFVLMRTRHHSREWFETFRKVVGSIPNIVDFYRIAGEYDYLLKVVACDMNDFDRVYQQIISKVELDAITSYMTMETLADNRDLPV</sequence>
<dbReference type="GO" id="GO:0043565">
    <property type="term" value="F:sequence-specific DNA binding"/>
    <property type="evidence" value="ECO:0007669"/>
    <property type="project" value="InterPro"/>
</dbReference>
<dbReference type="SUPFAM" id="SSF46785">
    <property type="entry name" value="Winged helix' DNA-binding domain"/>
    <property type="match status" value="1"/>
</dbReference>
<dbReference type="HOGENOM" id="CLU_091233_0_2_5"/>
<dbReference type="CDD" id="cd00090">
    <property type="entry name" value="HTH_ARSR"/>
    <property type="match status" value="1"/>
</dbReference>
<dbReference type="Pfam" id="PF01037">
    <property type="entry name" value="AsnC_trans_reg"/>
    <property type="match status" value="1"/>
</dbReference>
<dbReference type="Gene3D" id="3.30.70.920">
    <property type="match status" value="1"/>
</dbReference>
<dbReference type="GO" id="GO:0006355">
    <property type="term" value="P:regulation of DNA-templated transcription"/>
    <property type="evidence" value="ECO:0007669"/>
    <property type="project" value="UniProtKB-ARBA"/>
</dbReference>
<dbReference type="InterPro" id="IPR019885">
    <property type="entry name" value="Tscrpt_reg_HTH_AsnC-type_CS"/>
</dbReference>
<dbReference type="InterPro" id="IPR011008">
    <property type="entry name" value="Dimeric_a/b-barrel"/>
</dbReference>
<evidence type="ECO:0000313" key="6">
    <source>
        <dbReference type="Proteomes" id="UP000031656"/>
    </source>
</evidence>
<keyword evidence="1" id="KW-0805">Transcription regulation</keyword>
<dbReference type="Pfam" id="PF13412">
    <property type="entry name" value="HTH_24"/>
    <property type="match status" value="1"/>
</dbReference>
<dbReference type="PANTHER" id="PTHR30154">
    <property type="entry name" value="LEUCINE-RESPONSIVE REGULATORY PROTEIN"/>
    <property type="match status" value="1"/>
</dbReference>
<feature type="domain" description="HTH asnC-type" evidence="4">
    <location>
        <begin position="5"/>
        <end position="66"/>
    </location>
</feature>
<dbReference type="Proteomes" id="UP000031656">
    <property type="component" value="Chromosome"/>
</dbReference>
<evidence type="ECO:0000256" key="3">
    <source>
        <dbReference type="ARBA" id="ARBA00023163"/>
    </source>
</evidence>
<dbReference type="GO" id="GO:0005829">
    <property type="term" value="C:cytosol"/>
    <property type="evidence" value="ECO:0007669"/>
    <property type="project" value="TreeGrafter"/>
</dbReference>
<dbReference type="PRINTS" id="PR00033">
    <property type="entry name" value="HTHASNC"/>
</dbReference>
<dbReference type="SUPFAM" id="SSF54909">
    <property type="entry name" value="Dimeric alpha+beta barrel"/>
    <property type="match status" value="1"/>
</dbReference>
<dbReference type="GO" id="GO:0043200">
    <property type="term" value="P:response to amino acid"/>
    <property type="evidence" value="ECO:0007669"/>
    <property type="project" value="TreeGrafter"/>
</dbReference>
<evidence type="ECO:0000256" key="1">
    <source>
        <dbReference type="ARBA" id="ARBA00023015"/>
    </source>
</evidence>
<protein>
    <submittedName>
        <fullName evidence="5">Glutamate uptake regulatory protein Grp</fullName>
    </submittedName>
</protein>
<dbReference type="PROSITE" id="PS50956">
    <property type="entry name" value="HTH_ASNC_2"/>
    <property type="match status" value="1"/>
</dbReference>
<dbReference type="InterPro" id="IPR019887">
    <property type="entry name" value="Tscrpt_reg_AsnC/Lrp_C"/>
</dbReference>
<dbReference type="AlphaFoldDB" id="A0A067Z2N7"/>
<dbReference type="InterPro" id="IPR036388">
    <property type="entry name" value="WH-like_DNA-bd_sf"/>
</dbReference>
<accession>A0A067Z2N7</accession>
<reference evidence="5 6" key="1">
    <citation type="journal article" date="2015" name="Appl. Microbiol. Biotechnol.">
        <title>The consequence of an additional NADH dehydrogenase paralog on the growth of Gluconobacter oxydans DSM3504.</title>
        <authorList>
            <person name="Kostner D."/>
            <person name="Luchterhand B."/>
            <person name="Junker A."/>
            <person name="Volland S."/>
            <person name="Daniel R."/>
            <person name="Buchs J."/>
            <person name="Liebl W."/>
            <person name="Ehrenreich A."/>
        </authorList>
    </citation>
    <scope>NUCLEOTIDE SEQUENCE [LARGE SCALE GENOMIC DNA]</scope>
    <source>
        <strain evidence="5">DSM 3504</strain>
    </source>
</reference>
<dbReference type="InterPro" id="IPR011991">
    <property type="entry name" value="ArsR-like_HTH"/>
</dbReference>
<keyword evidence="2" id="KW-0238">DNA-binding</keyword>
<evidence type="ECO:0000256" key="2">
    <source>
        <dbReference type="ARBA" id="ARBA00023125"/>
    </source>
</evidence>
<gene>
    <name evidence="5" type="primary">grp</name>
    <name evidence="5" type="ORF">GLS_c06100</name>
</gene>
<dbReference type="PANTHER" id="PTHR30154:SF17">
    <property type="entry name" value="DNA-BINDING TRANSCRIPTIONAL ACTIVATOR DECR"/>
    <property type="match status" value="1"/>
</dbReference>
<evidence type="ECO:0000259" key="4">
    <source>
        <dbReference type="PROSITE" id="PS50956"/>
    </source>
</evidence>
<dbReference type="PROSITE" id="PS00519">
    <property type="entry name" value="HTH_ASNC_1"/>
    <property type="match status" value="1"/>
</dbReference>
<keyword evidence="3" id="KW-0804">Transcription</keyword>
<dbReference type="InterPro" id="IPR019888">
    <property type="entry name" value="Tscrpt_reg_AsnC-like"/>
</dbReference>
<evidence type="ECO:0000313" key="5">
    <source>
        <dbReference type="EMBL" id="AHK70524.1"/>
    </source>
</evidence>
<organism evidence="5 6">
    <name type="scientific">Gluconobacter oxydans DSM 3504</name>
    <dbReference type="NCBI Taxonomy" id="1288313"/>
    <lineage>
        <taxon>Bacteria</taxon>
        <taxon>Pseudomonadati</taxon>
        <taxon>Pseudomonadota</taxon>
        <taxon>Alphaproteobacteria</taxon>
        <taxon>Acetobacterales</taxon>
        <taxon>Acetobacteraceae</taxon>
        <taxon>Gluconobacter</taxon>
    </lineage>
</organism>